<name>A0A1W1DK78_9ZZZZ</name>
<protein>
    <recommendedName>
        <fullName evidence="2">ADP-ribosylglycohydrolase</fullName>
    </recommendedName>
</protein>
<evidence type="ECO:0000313" key="1">
    <source>
        <dbReference type="EMBL" id="SFV81594.1"/>
    </source>
</evidence>
<organism evidence="1">
    <name type="scientific">hydrothermal vent metagenome</name>
    <dbReference type="NCBI Taxonomy" id="652676"/>
    <lineage>
        <taxon>unclassified sequences</taxon>
        <taxon>metagenomes</taxon>
        <taxon>ecological metagenomes</taxon>
    </lineage>
</organism>
<dbReference type="Gene3D" id="1.10.4080.10">
    <property type="entry name" value="ADP-ribosylation/Crystallin J1"/>
    <property type="match status" value="1"/>
</dbReference>
<dbReference type="AlphaFoldDB" id="A0A1W1DK78"/>
<evidence type="ECO:0008006" key="2">
    <source>
        <dbReference type="Google" id="ProtNLM"/>
    </source>
</evidence>
<dbReference type="SUPFAM" id="SSF101478">
    <property type="entry name" value="ADP-ribosylglycohydrolase"/>
    <property type="match status" value="1"/>
</dbReference>
<dbReference type="InterPro" id="IPR005502">
    <property type="entry name" value="Ribosyl_crysJ1"/>
</dbReference>
<sequence length="232" mass="25354">MTKNYTENLFVGLCASDKNGGPTQMALQLADSLERKGGFDIDDIGKRYLNWHKRDGYDAGPTASRVFQLVSKGISFTKASEQVDYELAGRTAGCNPAHRATPLAMLDVSDKELIDITIQEAKLTHWHPLAADVSVATVLLCRKLWQGEDWHAAVANTRKGRLIETQRALEAHKMNELNGNGYAPNVLAAAMFFLSNSKSITEAIERSIDFAGPANYCPVLVGTIGAAKWSNN</sequence>
<proteinExistence type="predicted"/>
<accession>A0A1W1DK78</accession>
<dbReference type="InterPro" id="IPR036705">
    <property type="entry name" value="Ribosyl_crysJ1_sf"/>
</dbReference>
<reference evidence="1" key="1">
    <citation type="submission" date="2016-10" db="EMBL/GenBank/DDBJ databases">
        <authorList>
            <person name="de Groot N.N."/>
        </authorList>
    </citation>
    <scope>NUCLEOTIDE SEQUENCE</scope>
</reference>
<gene>
    <name evidence="1" type="ORF">MNB_SUP05-12-1168</name>
</gene>
<dbReference type="EMBL" id="FPHT01000181">
    <property type="protein sequence ID" value="SFV81594.1"/>
    <property type="molecule type" value="Genomic_DNA"/>
</dbReference>
<dbReference type="Pfam" id="PF03747">
    <property type="entry name" value="ADP_ribosyl_GH"/>
    <property type="match status" value="1"/>
</dbReference>